<reference evidence="1 2" key="1">
    <citation type="journal article" date="2023" name="J. Phycol.">
        <title>Chrysosporum ovalisporum is synonymous with the true-branching cyanobacterium Umezakia natans (Nostocales/Aphanizomenonaceae).</title>
        <authorList>
            <person name="McGregor G.B."/>
            <person name="Sendall B.C."/>
            <person name="Niiyama Y."/>
            <person name="Tuji A."/>
            <person name="Willis A."/>
        </authorList>
    </citation>
    <scope>NUCLEOTIDE SEQUENCE [LARGE SCALE GENOMIC DNA]</scope>
    <source>
        <strain evidence="1 2">ANA360D</strain>
    </source>
</reference>
<protein>
    <submittedName>
        <fullName evidence="1">Uncharacterized protein</fullName>
    </submittedName>
</protein>
<proteinExistence type="predicted"/>
<comment type="caution">
    <text evidence="1">The sequence shown here is derived from an EMBL/GenBank/DDBJ whole genome shotgun (WGS) entry which is preliminary data.</text>
</comment>
<gene>
    <name evidence="1" type="ORF">NWP17_03580</name>
</gene>
<evidence type="ECO:0000313" key="1">
    <source>
        <dbReference type="EMBL" id="MDH6059525.1"/>
    </source>
</evidence>
<name>A0AA43GPN8_9CYAN</name>
<keyword evidence="2" id="KW-1185">Reference proteome</keyword>
<accession>A0AA43GPN8</accession>
<dbReference type="EMBL" id="JANQDH010000023">
    <property type="protein sequence ID" value="MDH6059525.1"/>
    <property type="molecule type" value="Genomic_DNA"/>
</dbReference>
<dbReference type="Proteomes" id="UP001159387">
    <property type="component" value="Unassembled WGS sequence"/>
</dbReference>
<dbReference type="RefSeq" id="WP_280653538.1">
    <property type="nucleotide sequence ID" value="NZ_JANQDH010000023.1"/>
</dbReference>
<dbReference type="AlphaFoldDB" id="A0AA43GPN8"/>
<sequence>MRVFAVLLNNNLAEIRDRILTRLISGKLGGEDLHIQFPLSMREELNERS</sequence>
<organism evidence="1 2">
    <name type="scientific">Chrysosporum bergii ANA360D</name>
    <dbReference type="NCBI Taxonomy" id="617107"/>
    <lineage>
        <taxon>Bacteria</taxon>
        <taxon>Bacillati</taxon>
        <taxon>Cyanobacteriota</taxon>
        <taxon>Cyanophyceae</taxon>
        <taxon>Nostocales</taxon>
        <taxon>Nodulariaceae</taxon>
        <taxon>Chrysosporum</taxon>
    </lineage>
</organism>
<evidence type="ECO:0000313" key="2">
    <source>
        <dbReference type="Proteomes" id="UP001159387"/>
    </source>
</evidence>